<dbReference type="AlphaFoldDB" id="A0ABD1ZX37"/>
<dbReference type="EMBL" id="JAUDFV010000164">
    <property type="protein sequence ID" value="KAL2712939.1"/>
    <property type="molecule type" value="Genomic_DNA"/>
</dbReference>
<organism evidence="1 2">
    <name type="scientific">Vespula squamosa</name>
    <name type="common">Southern yellow jacket</name>
    <name type="synonym">Wasp</name>
    <dbReference type="NCBI Taxonomy" id="30214"/>
    <lineage>
        <taxon>Eukaryota</taxon>
        <taxon>Metazoa</taxon>
        <taxon>Ecdysozoa</taxon>
        <taxon>Arthropoda</taxon>
        <taxon>Hexapoda</taxon>
        <taxon>Insecta</taxon>
        <taxon>Pterygota</taxon>
        <taxon>Neoptera</taxon>
        <taxon>Endopterygota</taxon>
        <taxon>Hymenoptera</taxon>
        <taxon>Apocrita</taxon>
        <taxon>Aculeata</taxon>
        <taxon>Vespoidea</taxon>
        <taxon>Vespidae</taxon>
        <taxon>Vespinae</taxon>
        <taxon>Vespula</taxon>
    </lineage>
</organism>
<evidence type="ECO:0000313" key="1">
    <source>
        <dbReference type="EMBL" id="KAL2712939.1"/>
    </source>
</evidence>
<keyword evidence="2" id="KW-1185">Reference proteome</keyword>
<reference evidence="1 2" key="1">
    <citation type="journal article" date="2024" name="Ann. Entomol. Soc. Am.">
        <title>Genomic analyses of the southern and eastern yellowjacket wasps (Hymenoptera: Vespidae) reveal evolutionary signatures of social life.</title>
        <authorList>
            <person name="Catto M.A."/>
            <person name="Caine P.B."/>
            <person name="Orr S.E."/>
            <person name="Hunt B.G."/>
            <person name="Goodisman M.A.D."/>
        </authorList>
    </citation>
    <scope>NUCLEOTIDE SEQUENCE [LARGE SCALE GENOMIC DNA]</scope>
    <source>
        <strain evidence="1">233</strain>
        <tissue evidence="1">Head and thorax</tissue>
    </source>
</reference>
<gene>
    <name evidence="1" type="ORF">V1478_017530</name>
</gene>
<proteinExistence type="predicted"/>
<sequence>MSATPPSNRPTWRSPSLGEVLTSGMLLPSAEDPSLGFLELLVRDLSLITDCVHLFHSPFLFSYLFLFIKIDAPSCPTNAGTLPAHSRRGMPAKGTEEITIMCLYASGYV</sequence>
<protein>
    <submittedName>
        <fullName evidence="1">Uncharacterized protein</fullName>
    </submittedName>
</protein>
<name>A0ABD1ZX37_VESSQ</name>
<comment type="caution">
    <text evidence="1">The sequence shown here is derived from an EMBL/GenBank/DDBJ whole genome shotgun (WGS) entry which is preliminary data.</text>
</comment>
<evidence type="ECO:0000313" key="2">
    <source>
        <dbReference type="Proteomes" id="UP001607302"/>
    </source>
</evidence>
<accession>A0ABD1ZX37</accession>
<dbReference type="Proteomes" id="UP001607302">
    <property type="component" value="Unassembled WGS sequence"/>
</dbReference>